<dbReference type="eggNOG" id="KOG1462">
    <property type="taxonomic scope" value="Eukaryota"/>
</dbReference>
<accession>J7S837</accession>
<dbReference type="Proteomes" id="UP000006310">
    <property type="component" value="Chromosome 7"/>
</dbReference>
<evidence type="ECO:0000256" key="2">
    <source>
        <dbReference type="ARBA" id="ARBA00007878"/>
    </source>
</evidence>
<protein>
    <recommendedName>
        <fullName evidence="6">Translation initiation factor eIF2B subunit gamma</fullName>
    </recommendedName>
    <alternativeName>
        <fullName evidence="7">eIF2B GDP-GTP exchange factor subunit gamma</fullName>
    </alternativeName>
</protein>
<dbReference type="GeneID" id="34527053"/>
<dbReference type="PANTHER" id="PTHR45989:SF1">
    <property type="entry name" value="TRANSLATION INITIATION FACTOR EIF-2B SUBUNIT GAMMA"/>
    <property type="match status" value="1"/>
</dbReference>
<dbReference type="RefSeq" id="XP_022465575.1">
    <property type="nucleotide sequence ID" value="XM_022609150.1"/>
</dbReference>
<dbReference type="GO" id="GO:0006446">
    <property type="term" value="P:regulation of translational initiation"/>
    <property type="evidence" value="ECO:0007669"/>
    <property type="project" value="EnsemblFungi"/>
</dbReference>
<proteinExistence type="inferred from homology"/>
<feature type="compositionally biased region" description="Low complexity" evidence="9">
    <location>
        <begin position="520"/>
        <end position="535"/>
    </location>
</feature>
<dbReference type="OrthoDB" id="10250549at2759"/>
<comment type="similarity">
    <text evidence="2">Belongs to the eIF-2B gamma/epsilon subunits family.</text>
</comment>
<dbReference type="InterPro" id="IPR029044">
    <property type="entry name" value="Nucleotide-diphossugar_trans"/>
</dbReference>
<comment type="subunit">
    <text evidence="8">Component of the translation initiation factor 2B (eIF2B) complex which is a heterodecamer of two sets of five different subunits: alpha, beta, gamma, delta and epsilon. Subunits alpha, beta and delta comprise a regulatory subcomplex and subunits epsilon and gamma comprise a catalytic subcomplex. Within the complex, the hexameric regulatory complex resides at the center, with the two heterodimeric catalytic subcomplexes bound on opposite sides.</text>
</comment>
<evidence type="ECO:0000256" key="8">
    <source>
        <dbReference type="ARBA" id="ARBA00046432"/>
    </source>
</evidence>
<feature type="compositionally biased region" description="Acidic residues" evidence="9">
    <location>
        <begin position="542"/>
        <end position="557"/>
    </location>
</feature>
<dbReference type="GO" id="GO:0005851">
    <property type="term" value="C:eukaryotic translation initiation factor 2B complex"/>
    <property type="evidence" value="ECO:0007669"/>
    <property type="project" value="EnsemblFungi"/>
</dbReference>
<organism evidence="10 11">
    <name type="scientific">Huiozyma naganishii (strain ATCC MYA-139 / BCRC 22969 / CBS 8797 / KCTC 17520 / NBRC 10181 / NCYC 3082 / Yp74L-3)</name>
    <name type="common">Yeast</name>
    <name type="synonym">Kazachstania naganishii</name>
    <dbReference type="NCBI Taxonomy" id="1071383"/>
    <lineage>
        <taxon>Eukaryota</taxon>
        <taxon>Fungi</taxon>
        <taxon>Dikarya</taxon>
        <taxon>Ascomycota</taxon>
        <taxon>Saccharomycotina</taxon>
        <taxon>Saccharomycetes</taxon>
        <taxon>Saccharomycetales</taxon>
        <taxon>Saccharomycetaceae</taxon>
        <taxon>Huiozyma</taxon>
    </lineage>
</organism>
<evidence type="ECO:0000256" key="6">
    <source>
        <dbReference type="ARBA" id="ARBA00044196"/>
    </source>
</evidence>
<dbReference type="HOGENOM" id="CLU_016743_3_0_1"/>
<reference evidence="11" key="2">
    <citation type="submission" date="2012-08" db="EMBL/GenBank/DDBJ databases">
        <title>Genome sequence of Kazachstania naganishii.</title>
        <authorList>
            <person name="Gordon J.L."/>
            <person name="Armisen D."/>
            <person name="Proux-Wera E."/>
            <person name="OhEigeartaigh S.S."/>
            <person name="Byrne K.P."/>
            <person name="Wolfe K.H."/>
        </authorList>
    </citation>
    <scope>NUCLEOTIDE SEQUENCE [LARGE SCALE GENOMIC DNA]</scope>
    <source>
        <strain evidence="11">ATCC MYA-139 / BCRC 22969 / CBS 8797 / CCRC 22969 / KCTC 17520 / NBRC 10181 / NCYC 3082</strain>
    </source>
</reference>
<evidence type="ECO:0000256" key="5">
    <source>
        <dbReference type="ARBA" id="ARBA00022917"/>
    </source>
</evidence>
<evidence type="ECO:0000313" key="10">
    <source>
        <dbReference type="EMBL" id="CCK71329.1"/>
    </source>
</evidence>
<evidence type="ECO:0000256" key="4">
    <source>
        <dbReference type="ARBA" id="ARBA00022540"/>
    </source>
</evidence>
<reference evidence="10 11" key="1">
    <citation type="journal article" date="2011" name="Proc. Natl. Acad. Sci. U.S.A.">
        <title>Evolutionary erosion of yeast sex chromosomes by mating-type switching accidents.</title>
        <authorList>
            <person name="Gordon J.L."/>
            <person name="Armisen D."/>
            <person name="Proux-Wera E."/>
            <person name="Oheigeartaigh S.S."/>
            <person name="Byrne K.P."/>
            <person name="Wolfe K.H."/>
        </authorList>
    </citation>
    <scope>NUCLEOTIDE SEQUENCE [LARGE SCALE GENOMIC DNA]</scope>
    <source>
        <strain evidence="11">ATCC MYA-139 / BCRC 22969 / CBS 8797 / CCRC 22969 / KCTC 17520 / NBRC 10181 / NCYC 3082</strain>
    </source>
</reference>
<evidence type="ECO:0000256" key="1">
    <source>
        <dbReference type="ARBA" id="ARBA00004514"/>
    </source>
</evidence>
<dbReference type="GO" id="GO:0005829">
    <property type="term" value="C:cytosol"/>
    <property type="evidence" value="ECO:0007669"/>
    <property type="project" value="UniProtKB-SubCell"/>
</dbReference>
<evidence type="ECO:0000256" key="7">
    <source>
        <dbReference type="ARBA" id="ARBA00044229"/>
    </source>
</evidence>
<dbReference type="PANTHER" id="PTHR45989">
    <property type="entry name" value="TRANSLATION INITIATION FACTOR EIF-2B SUBUNIT GAMMA"/>
    <property type="match status" value="1"/>
</dbReference>
<dbReference type="STRING" id="1071383.J7S837"/>
<comment type="subcellular location">
    <subcellularLocation>
        <location evidence="1">Cytoplasm</location>
        <location evidence="1">Cytosol</location>
    </subcellularLocation>
</comment>
<dbReference type="AlphaFoldDB" id="J7S837"/>
<dbReference type="InterPro" id="IPR051960">
    <property type="entry name" value="eIF2B_gamma"/>
</dbReference>
<evidence type="ECO:0000256" key="9">
    <source>
        <dbReference type="SAM" id="MobiDB-lite"/>
    </source>
</evidence>
<dbReference type="GO" id="GO:0003743">
    <property type="term" value="F:translation initiation factor activity"/>
    <property type="evidence" value="ECO:0007669"/>
    <property type="project" value="UniProtKB-KW"/>
</dbReference>
<keyword evidence="11" id="KW-1185">Reference proteome</keyword>
<evidence type="ECO:0000313" key="11">
    <source>
        <dbReference type="Proteomes" id="UP000006310"/>
    </source>
</evidence>
<dbReference type="EMBL" id="HE978320">
    <property type="protein sequence ID" value="CCK71329.1"/>
    <property type="molecule type" value="Genomic_DNA"/>
</dbReference>
<keyword evidence="4" id="KW-0396">Initiation factor</keyword>
<name>J7S837_HUIN7</name>
<dbReference type="SUPFAM" id="SSF53448">
    <property type="entry name" value="Nucleotide-diphospho-sugar transferases"/>
    <property type="match status" value="1"/>
</dbReference>
<dbReference type="GO" id="GO:0005085">
    <property type="term" value="F:guanyl-nucleotide exchange factor activity"/>
    <property type="evidence" value="ECO:0007669"/>
    <property type="project" value="EnsemblFungi"/>
</dbReference>
<keyword evidence="3" id="KW-0963">Cytoplasm</keyword>
<dbReference type="Gene3D" id="3.90.550.10">
    <property type="entry name" value="Spore Coat Polysaccharide Biosynthesis Protein SpsA, Chain A"/>
    <property type="match status" value="1"/>
</dbReference>
<feature type="region of interest" description="Disordered" evidence="9">
    <location>
        <begin position="520"/>
        <end position="557"/>
    </location>
</feature>
<sequence>MQLQAFIFCGEGERLEPFSVLRGGDAAAAGSSAGDGVDSQQVRLPKALLPIANRPMLEYVIDWCDQGDFSEINVVAPAGELIETIQQRLAEFLKLRQQQFGMIKQGLSLNIHSHYSQEWKQINFIPSEYASLGECLQHDLLPRIVSDFVLLPCDFITDVPPQIMVNQFQNRDDENLAMAVYYKNATDPPPFDKKQVPPTDYTLYSTNEDSNKQPVLLDVYTSNNVHRTKYLQVRSHLLWKYPNTTVSKRLLNASIYFCSVELCTLLMKQGKQRRESNNAHHSEAESVHTEDDDEGEDNNNRNEPGSNNSTAIYPSYFKHNKNTMVPDPISMKSSLEKLFRDLARRSWKHVTPARETVGVFVLSQPDLTTFVRANNLSTYMDANRFILKIKSMTRNLMTSSSAIGADALVDPSCRLGEKTSIKLSALRNAVQVGNKCRISGSVLSEGAVVEDECILDNVILGPYARVGKKSKLTNCYVEGGFIVEEKSMYKGETLVVYGGEDTEDYESTFVGSDTESAHLSSDAIYSSGDSSQGDSDGNEVMAYDEEDEFEDDGLFER</sequence>
<evidence type="ECO:0000256" key="3">
    <source>
        <dbReference type="ARBA" id="ARBA00022490"/>
    </source>
</evidence>
<gene>
    <name evidence="10" type="primary">KNAG0G02730</name>
    <name evidence="10" type="ordered locus">KNAG_0G02730</name>
</gene>
<dbReference type="OMA" id="IRTQMCW"/>
<dbReference type="Gene3D" id="2.160.10.10">
    <property type="entry name" value="Hexapeptide repeat proteins"/>
    <property type="match status" value="1"/>
</dbReference>
<feature type="region of interest" description="Disordered" evidence="9">
    <location>
        <begin position="274"/>
        <end position="313"/>
    </location>
</feature>
<dbReference type="KEGG" id="kng:KNAG_0G02730"/>
<feature type="compositionally biased region" description="Basic and acidic residues" evidence="9">
    <location>
        <begin position="274"/>
        <end position="289"/>
    </location>
</feature>
<dbReference type="GO" id="GO:1903574">
    <property type="term" value="P:negative regulation of cellular response to amino acid starvation"/>
    <property type="evidence" value="ECO:0007669"/>
    <property type="project" value="EnsemblFungi"/>
</dbReference>
<dbReference type="GO" id="GO:0002183">
    <property type="term" value="P:cytoplasmic translational initiation"/>
    <property type="evidence" value="ECO:0007669"/>
    <property type="project" value="TreeGrafter"/>
</dbReference>
<keyword evidence="5" id="KW-0648">Protein biosynthesis</keyword>